<dbReference type="Proteomes" id="UP000029221">
    <property type="component" value="Unassembled WGS sequence"/>
</dbReference>
<keyword evidence="1" id="KW-1133">Transmembrane helix</keyword>
<protein>
    <submittedName>
        <fullName evidence="2">Uncharacterized protein</fullName>
    </submittedName>
</protein>
<evidence type="ECO:0000256" key="1">
    <source>
        <dbReference type="SAM" id="Phobius"/>
    </source>
</evidence>
<evidence type="ECO:0000313" key="3">
    <source>
        <dbReference type="Proteomes" id="UP000029221"/>
    </source>
</evidence>
<comment type="caution">
    <text evidence="2">The sequence shown here is derived from an EMBL/GenBank/DDBJ whole genome shotgun (WGS) entry which is preliminary data.</text>
</comment>
<proteinExistence type="predicted"/>
<keyword evidence="1" id="KW-0812">Transmembrane</keyword>
<keyword evidence="1" id="KW-0472">Membrane</keyword>
<dbReference type="RefSeq" id="WP_042277933.1">
    <property type="nucleotide sequence ID" value="NZ_BBML01000002.1"/>
</dbReference>
<keyword evidence="3" id="KW-1185">Reference proteome</keyword>
<name>A0A090Q0J2_9FLAO</name>
<sequence>MSTLYNNLKKDWENHFMMYAALAIIASTCLGGFAVLSIFNNGSGVPQMIQIFLVVTICNIVNASILTVQKPERVLKALIASLIICFLITAINLLF</sequence>
<feature type="transmembrane region" description="Helical" evidence="1">
    <location>
        <begin position="51"/>
        <end position="68"/>
    </location>
</feature>
<feature type="transmembrane region" description="Helical" evidence="1">
    <location>
        <begin position="16"/>
        <end position="39"/>
    </location>
</feature>
<accession>A0A090Q0J2</accession>
<evidence type="ECO:0000313" key="2">
    <source>
        <dbReference type="EMBL" id="GAK96589.1"/>
    </source>
</evidence>
<dbReference type="AlphaFoldDB" id="A0A090Q0J2"/>
<reference evidence="2" key="1">
    <citation type="journal article" date="2014" name="Genome Announc.">
        <title>Draft Genome Sequences of Marine Flavobacterium Nonlabens Strains NR17, NR24, NR27, NR32, NR33, and Ara13.</title>
        <authorList>
            <person name="Nakanishi M."/>
            <person name="Meirelles P."/>
            <person name="Suzuki R."/>
            <person name="Takatani N."/>
            <person name="Mino S."/>
            <person name="Suda W."/>
            <person name="Oshima K."/>
            <person name="Hattori M."/>
            <person name="Ohkuma M."/>
            <person name="Hosokawa M."/>
            <person name="Miyashita K."/>
            <person name="Thompson F.L."/>
            <person name="Niwa A."/>
            <person name="Sawabe T."/>
            <person name="Sawabe T."/>
        </authorList>
    </citation>
    <scope>NUCLEOTIDE SEQUENCE [LARGE SCALE GENOMIC DNA]</scope>
    <source>
        <strain evidence="2">JCM 19294</strain>
    </source>
</reference>
<dbReference type="eggNOG" id="ENOG502ZYT6">
    <property type="taxonomic scope" value="Bacteria"/>
</dbReference>
<gene>
    <name evidence="2" type="ORF">JCM19294_2102</name>
</gene>
<organism evidence="2 3">
    <name type="scientific">Nonlabens tegetincola</name>
    <dbReference type="NCBI Taxonomy" id="323273"/>
    <lineage>
        <taxon>Bacteria</taxon>
        <taxon>Pseudomonadati</taxon>
        <taxon>Bacteroidota</taxon>
        <taxon>Flavobacteriia</taxon>
        <taxon>Flavobacteriales</taxon>
        <taxon>Flavobacteriaceae</taxon>
        <taxon>Nonlabens</taxon>
    </lineage>
</organism>
<feature type="transmembrane region" description="Helical" evidence="1">
    <location>
        <begin position="74"/>
        <end position="94"/>
    </location>
</feature>
<dbReference type="STRING" id="319236.BST91_07385"/>
<dbReference type="EMBL" id="BBML01000002">
    <property type="protein sequence ID" value="GAK96589.1"/>
    <property type="molecule type" value="Genomic_DNA"/>
</dbReference>